<proteinExistence type="predicted"/>
<dbReference type="Proteomes" id="UP000011058">
    <property type="component" value="Chromosome"/>
</dbReference>
<dbReference type="EMBL" id="HE796683">
    <property type="protein sequence ID" value="CCH01636.1"/>
    <property type="molecule type" value="Genomic_DNA"/>
</dbReference>
<evidence type="ECO:0000313" key="2">
    <source>
        <dbReference type="Proteomes" id="UP000011058"/>
    </source>
</evidence>
<keyword evidence="2" id="KW-1185">Reference proteome</keyword>
<sequence>MTNLIDFYFSYGEAVASAISSIAHGPGRRRFVKVTDLGSPQEFERAAQTELPDTGYVLVWEMFTDAFDDAGADYHHSLLEGSFVVCRKTDKTPSDKLKAYAECRAICQQVLGKLMIDAISGPLEAECIKVPMRNLAGEGTPALATHWYGWAYTFRWVVEEPLPLPVVD</sequence>
<accession>I0KBY3</accession>
<organism evidence="1 2">
    <name type="scientific">Fibrella aestuarina BUZ 2</name>
    <dbReference type="NCBI Taxonomy" id="1166018"/>
    <lineage>
        <taxon>Bacteria</taxon>
        <taxon>Pseudomonadati</taxon>
        <taxon>Bacteroidota</taxon>
        <taxon>Cytophagia</taxon>
        <taxon>Cytophagales</taxon>
        <taxon>Spirosomataceae</taxon>
        <taxon>Fibrella</taxon>
    </lineage>
</organism>
<name>I0KBY3_9BACT</name>
<evidence type="ECO:0000313" key="1">
    <source>
        <dbReference type="EMBL" id="CCH01636.1"/>
    </source>
</evidence>
<dbReference type="STRING" id="1166018.FAES_3629"/>
<dbReference type="OrthoDB" id="9875545at2"/>
<gene>
    <name evidence="1" type="ORF">FAES_3629</name>
</gene>
<dbReference type="AlphaFoldDB" id="I0KBY3"/>
<reference evidence="1 2" key="1">
    <citation type="journal article" date="2012" name="J. Bacteriol.">
        <title>Genome Sequence of Fibrella aestuarina BUZ 2T, a Filamentous Marine Bacterium.</title>
        <authorList>
            <person name="Filippini M."/>
            <person name="Qi W."/>
            <person name="Blom J."/>
            <person name="Goesmann A."/>
            <person name="Smits T.H."/>
            <person name="Bagheri H.C."/>
        </authorList>
    </citation>
    <scope>NUCLEOTIDE SEQUENCE [LARGE SCALE GENOMIC DNA]</scope>
    <source>
        <strain evidence="2">BUZ 2T</strain>
    </source>
</reference>
<dbReference type="HOGENOM" id="CLU_1584021_0_0_10"/>
<dbReference type="RefSeq" id="WP_015332735.1">
    <property type="nucleotide sequence ID" value="NC_020054.1"/>
</dbReference>
<dbReference type="KEGG" id="fae:FAES_3629"/>
<protein>
    <submittedName>
        <fullName evidence="1">Uncharacterized protein</fullName>
    </submittedName>
</protein>